<dbReference type="EMBL" id="CBTJ020000041">
    <property type="protein sequence ID" value="CDI02687.1"/>
    <property type="molecule type" value="Genomic_DNA"/>
</dbReference>
<comment type="caution">
    <text evidence="3">The sequence shown here is derived from an EMBL/GenBank/DDBJ whole genome shotgun (WGS) entry which is preliminary data.</text>
</comment>
<organism evidence="3 4">
    <name type="scientific">Candidatus Competibacter denitrificans Run_A_D11</name>
    <dbReference type="NCBI Taxonomy" id="1400863"/>
    <lineage>
        <taxon>Bacteria</taxon>
        <taxon>Pseudomonadati</taxon>
        <taxon>Pseudomonadota</taxon>
        <taxon>Gammaproteobacteria</taxon>
        <taxon>Candidatus Competibacteraceae</taxon>
        <taxon>Candidatus Competibacter</taxon>
    </lineage>
</organism>
<dbReference type="Gene3D" id="2.60.200.20">
    <property type="match status" value="1"/>
</dbReference>
<dbReference type="SUPFAM" id="SSF49879">
    <property type="entry name" value="SMAD/FHA domain"/>
    <property type="match status" value="1"/>
</dbReference>
<dbReference type="InterPro" id="IPR046883">
    <property type="entry name" value="T6SS_FHA_C"/>
</dbReference>
<proteinExistence type="predicted"/>
<dbReference type="STRING" id="1400863.BN873_340063"/>
<reference evidence="3" key="2">
    <citation type="submission" date="2014-03" db="EMBL/GenBank/DDBJ databases">
        <title>Candidatus Competibacter-lineage genomes retrieved from metagenomes reveal functional metabolic diversity.</title>
        <authorList>
            <person name="McIlroy S.J."/>
            <person name="Albertsen M."/>
            <person name="Andresen E.K."/>
            <person name="Saunders A.M."/>
            <person name="Kristiansen R."/>
            <person name="Stokholm-Bjerregaard M."/>
            <person name="Nielsen K.L."/>
            <person name="Nielsen P.H."/>
        </authorList>
    </citation>
    <scope>NUCLEOTIDE SEQUENCE</scope>
    <source>
        <strain evidence="3">Run_A_D11</strain>
    </source>
</reference>
<dbReference type="OrthoDB" id="273564at2"/>
<dbReference type="AlphaFoldDB" id="W6M4Q0"/>
<keyword evidence="4" id="KW-1185">Reference proteome</keyword>
<sequence>MPLKLTITSYQRLSPDQEASKTLDCGSLTIGRAAQSDWVLQDPERILSKLHGIVEYKEGAYFLTDRSQNGIFHNDDAERMPKNQAIRINDGDRFTLGEYEIAATFQNEADSFSETGSEGPSTDLLPPGSDLFGLPTPPVDEPTPVRVERASPIDPVPFNDLLSGEHVGGGFQYSARAVPGTAATARPPDLSAPERVNFELPSLISRPQLGKEHPRPPLLPEAAPTDPVPASVFEKPSDSLSLPEPAANSAQPPAISPLIPPESVQDIAQGIAHESPADLARPTSEPLIPEDWWSQPPAAPLSPTPIPPLAPSAIPAQSPPPRIAPASQPSPALPVAAPQQAPPSLPASAAAVAPSTPRADILLRAFCEGAGLPHLKLTEEQMHRIMVNLGGMLRETVRGLMEILLARSDIKGEFQLDRTSMGPIDNNPLKTPPGRPPLSPEEVMVLLLVGQKDAYMLPVQAVREGFDDIKAHQLAVVAGIQAALTRLLQRFDPDNLETRLEQSVLDNLWPANRKAKYWDLFTTEYEAIAHEAEDDFKKLFGDEFARAYENQLRL</sequence>
<dbReference type="Pfam" id="PF20232">
    <property type="entry name" value="T6SS_FHA_C"/>
    <property type="match status" value="1"/>
</dbReference>
<dbReference type="CDD" id="cd00060">
    <property type="entry name" value="FHA"/>
    <property type="match status" value="1"/>
</dbReference>
<evidence type="ECO:0000313" key="3">
    <source>
        <dbReference type="EMBL" id="CDI02687.1"/>
    </source>
</evidence>
<reference evidence="3" key="1">
    <citation type="submission" date="2013-07" db="EMBL/GenBank/DDBJ databases">
        <authorList>
            <person name="McIlroy S."/>
        </authorList>
    </citation>
    <scope>NUCLEOTIDE SEQUENCE [LARGE SCALE GENOMIC DNA]</scope>
    <source>
        <strain evidence="3">Run_A_D11</strain>
    </source>
</reference>
<protein>
    <submittedName>
        <fullName evidence="3">FHA domain containing protein</fullName>
    </submittedName>
</protein>
<evidence type="ECO:0000256" key="1">
    <source>
        <dbReference type="SAM" id="MobiDB-lite"/>
    </source>
</evidence>
<dbReference type="InterPro" id="IPR017735">
    <property type="entry name" value="T6SS_FHA"/>
</dbReference>
<feature type="region of interest" description="Disordered" evidence="1">
    <location>
        <begin position="201"/>
        <end position="260"/>
    </location>
</feature>
<name>W6M4Q0_9GAMM</name>
<evidence type="ECO:0000259" key="2">
    <source>
        <dbReference type="PROSITE" id="PS50006"/>
    </source>
</evidence>
<accession>W6M4Q0</accession>
<dbReference type="Proteomes" id="UP000035760">
    <property type="component" value="Unassembled WGS sequence"/>
</dbReference>
<dbReference type="Pfam" id="PF00498">
    <property type="entry name" value="FHA"/>
    <property type="match status" value="1"/>
</dbReference>
<dbReference type="InterPro" id="IPR000253">
    <property type="entry name" value="FHA_dom"/>
</dbReference>
<dbReference type="InterPro" id="IPR008984">
    <property type="entry name" value="SMAD_FHA_dom_sf"/>
</dbReference>
<dbReference type="NCBIfam" id="TIGR03354">
    <property type="entry name" value="VI_FHA"/>
    <property type="match status" value="1"/>
</dbReference>
<feature type="compositionally biased region" description="Pro residues" evidence="1">
    <location>
        <begin position="297"/>
        <end position="310"/>
    </location>
</feature>
<feature type="domain" description="FHA" evidence="2">
    <location>
        <begin position="28"/>
        <end position="78"/>
    </location>
</feature>
<dbReference type="PROSITE" id="PS50006">
    <property type="entry name" value="FHA_DOMAIN"/>
    <property type="match status" value="1"/>
</dbReference>
<feature type="compositionally biased region" description="Low complexity" evidence="1">
    <location>
        <begin position="324"/>
        <end position="339"/>
    </location>
</feature>
<feature type="region of interest" description="Disordered" evidence="1">
    <location>
        <begin position="110"/>
        <end position="130"/>
    </location>
</feature>
<feature type="region of interest" description="Disordered" evidence="1">
    <location>
        <begin position="276"/>
        <end position="351"/>
    </location>
</feature>
<evidence type="ECO:0000313" key="4">
    <source>
        <dbReference type="Proteomes" id="UP000035760"/>
    </source>
</evidence>
<feature type="compositionally biased region" description="Polar residues" evidence="1">
    <location>
        <begin position="110"/>
        <end position="120"/>
    </location>
</feature>
<dbReference type="RefSeq" id="WP_048673115.1">
    <property type="nucleotide sequence ID" value="NZ_CBTJ020000041.1"/>
</dbReference>
<gene>
    <name evidence="3" type="ORF">BN873_340063</name>
</gene>